<keyword evidence="5" id="KW-0029">Amino-acid transport</keyword>
<dbReference type="CDD" id="cd06582">
    <property type="entry name" value="TM_PBP1_LivH_like"/>
    <property type="match status" value="1"/>
</dbReference>
<dbReference type="InterPro" id="IPR052157">
    <property type="entry name" value="BCAA_transport_permease"/>
</dbReference>
<dbReference type="PANTHER" id="PTHR11795">
    <property type="entry name" value="BRANCHED-CHAIN AMINO ACID TRANSPORT SYSTEM PERMEASE PROTEIN LIVH"/>
    <property type="match status" value="1"/>
</dbReference>
<evidence type="ECO:0000256" key="7">
    <source>
        <dbReference type="ARBA" id="ARBA00023136"/>
    </source>
</evidence>
<feature type="transmembrane region" description="Helical" evidence="9">
    <location>
        <begin position="223"/>
        <end position="245"/>
    </location>
</feature>
<evidence type="ECO:0000256" key="4">
    <source>
        <dbReference type="ARBA" id="ARBA00022692"/>
    </source>
</evidence>
<dbReference type="EMBL" id="CP071446">
    <property type="protein sequence ID" value="QTA38336.1"/>
    <property type="molecule type" value="Genomic_DNA"/>
</dbReference>
<evidence type="ECO:0000313" key="10">
    <source>
        <dbReference type="EMBL" id="QTA38336.1"/>
    </source>
</evidence>
<keyword evidence="3" id="KW-1003">Cell membrane</keyword>
<proteinExistence type="inferred from homology"/>
<feature type="transmembrane region" description="Helical" evidence="9">
    <location>
        <begin position="185"/>
        <end position="207"/>
    </location>
</feature>
<evidence type="ECO:0000256" key="1">
    <source>
        <dbReference type="ARBA" id="ARBA00004651"/>
    </source>
</evidence>
<dbReference type="Pfam" id="PF02653">
    <property type="entry name" value="BPD_transp_2"/>
    <property type="match status" value="1"/>
</dbReference>
<keyword evidence="2" id="KW-0813">Transport</keyword>
<evidence type="ECO:0000256" key="9">
    <source>
        <dbReference type="SAM" id="Phobius"/>
    </source>
</evidence>
<keyword evidence="6 9" id="KW-1133">Transmembrane helix</keyword>
<keyword evidence="7 9" id="KW-0472">Membrane</keyword>
<name>A0ABX7S6X3_9BACT</name>
<keyword evidence="11" id="KW-1185">Reference proteome</keyword>
<keyword evidence="4 9" id="KW-0812">Transmembrane</keyword>
<feature type="transmembrane region" description="Helical" evidence="9">
    <location>
        <begin position="139"/>
        <end position="157"/>
    </location>
</feature>
<gene>
    <name evidence="10" type="ORF">JYK00_02015</name>
</gene>
<evidence type="ECO:0000256" key="8">
    <source>
        <dbReference type="ARBA" id="ARBA00037998"/>
    </source>
</evidence>
<feature type="transmembrane region" description="Helical" evidence="9">
    <location>
        <begin position="90"/>
        <end position="111"/>
    </location>
</feature>
<feature type="transmembrane region" description="Helical" evidence="9">
    <location>
        <begin position="58"/>
        <end position="78"/>
    </location>
</feature>
<feature type="transmembrane region" description="Helical" evidence="9">
    <location>
        <begin position="6"/>
        <end position="28"/>
    </location>
</feature>
<protein>
    <submittedName>
        <fullName evidence="10">Branched-chain amino acid ABC transporter permease</fullName>
    </submittedName>
</protein>
<comment type="similarity">
    <text evidence="8">Belongs to the binding-protein-dependent transport system permease family. LivHM subfamily.</text>
</comment>
<evidence type="ECO:0000313" key="11">
    <source>
        <dbReference type="Proteomes" id="UP000671862"/>
    </source>
</evidence>
<dbReference type="RefSeq" id="WP_207567055.1">
    <property type="nucleotide sequence ID" value="NZ_CP071446.1"/>
</dbReference>
<sequence>MFLQNFLNSLILGSIYVLIAIGLTIIYGVLKILHIAHAGVYALGALLFLYFYNIGMSFAFSIVLSLIISGFSGAFIYKFLYKRVLKESRIVPLIISIGLFVALQDFFRLVWGPYKRSIDVFLPIPDIITENVYLSQRQLFVLILTGVTLLGLYLLVVKTRFGKALRACADDIMLTESFGINTEKVIFYGFFLGSVLAALGGILVGLYENSVYPTMGEIPSYKAFVVIVLGGFGSIRGAIIAGFLLAIVETFIVYYFGFLLPRDAIAFLAMIAILMFKPEGLFGRAGK</sequence>
<accession>A0ABX7S6X3</accession>
<organism evidence="10 11">
    <name type="scientific">Thermosipho ferrireducens</name>
    <dbReference type="NCBI Taxonomy" id="2571116"/>
    <lineage>
        <taxon>Bacteria</taxon>
        <taxon>Thermotogati</taxon>
        <taxon>Thermotogota</taxon>
        <taxon>Thermotogae</taxon>
        <taxon>Thermotogales</taxon>
        <taxon>Fervidobacteriaceae</taxon>
        <taxon>Thermosipho</taxon>
    </lineage>
</organism>
<reference evidence="10 11" key="1">
    <citation type="submission" date="2021-03" db="EMBL/GenBank/DDBJ databases">
        <title>Thermosipho ferrireducens sp.nov., an anaerobic thermophilic iron-reducing bacterium isolated from a deep-sea hydrothermal sulfide deposits.</title>
        <authorList>
            <person name="Zeng X."/>
            <person name="Chen Y."/>
            <person name="Shao Z."/>
        </authorList>
    </citation>
    <scope>NUCLEOTIDE SEQUENCE [LARGE SCALE GENOMIC DNA]</scope>
    <source>
        <strain evidence="10 11">JL129W03</strain>
    </source>
</reference>
<evidence type="ECO:0000256" key="5">
    <source>
        <dbReference type="ARBA" id="ARBA00022970"/>
    </source>
</evidence>
<dbReference type="InterPro" id="IPR001851">
    <property type="entry name" value="ABC_transp_permease"/>
</dbReference>
<dbReference type="Proteomes" id="UP000671862">
    <property type="component" value="Chromosome"/>
</dbReference>
<feature type="transmembrane region" description="Helical" evidence="9">
    <location>
        <begin position="252"/>
        <end position="276"/>
    </location>
</feature>
<feature type="transmembrane region" description="Helical" evidence="9">
    <location>
        <begin position="35"/>
        <end position="52"/>
    </location>
</feature>
<evidence type="ECO:0000256" key="3">
    <source>
        <dbReference type="ARBA" id="ARBA00022475"/>
    </source>
</evidence>
<evidence type="ECO:0000256" key="2">
    <source>
        <dbReference type="ARBA" id="ARBA00022448"/>
    </source>
</evidence>
<comment type="subcellular location">
    <subcellularLocation>
        <location evidence="1">Cell membrane</location>
        <topology evidence="1">Multi-pass membrane protein</topology>
    </subcellularLocation>
</comment>
<dbReference type="PANTHER" id="PTHR11795:SF445">
    <property type="entry name" value="AMINO ACID ABC TRANSPORTER PERMEASE PROTEIN"/>
    <property type="match status" value="1"/>
</dbReference>
<evidence type="ECO:0000256" key="6">
    <source>
        <dbReference type="ARBA" id="ARBA00022989"/>
    </source>
</evidence>